<dbReference type="InterPro" id="IPR005000">
    <property type="entry name" value="Aldolase/citrate-lyase_domain"/>
</dbReference>
<dbReference type="GO" id="GO:0003824">
    <property type="term" value="F:catalytic activity"/>
    <property type="evidence" value="ECO:0007669"/>
    <property type="project" value="InterPro"/>
</dbReference>
<dbReference type="GO" id="GO:0006107">
    <property type="term" value="P:oxaloacetate metabolic process"/>
    <property type="evidence" value="ECO:0007669"/>
    <property type="project" value="TreeGrafter"/>
</dbReference>
<comment type="caution">
    <text evidence="8">The sequence shown here is derived from an EMBL/GenBank/DDBJ whole genome shotgun (WGS) entry which is preliminary data.</text>
</comment>
<dbReference type="InterPro" id="IPR023439">
    <property type="entry name" value="Mal_deCO2ase/Cit_lyase_ACP"/>
</dbReference>
<keyword evidence="6" id="KW-0460">Magnesium</keyword>
<evidence type="ECO:0000256" key="1">
    <source>
        <dbReference type="ARBA" id="ARBA00001946"/>
    </source>
</evidence>
<dbReference type="Pfam" id="PF03328">
    <property type="entry name" value="HpcH_HpaI"/>
    <property type="match status" value="1"/>
</dbReference>
<dbReference type="AlphaFoldDB" id="A0A0F8XDH0"/>
<keyword evidence="5" id="KW-0479">Metal-binding</keyword>
<dbReference type="SUPFAM" id="SSF51621">
    <property type="entry name" value="Phosphoenolpyruvate/pyruvate domain"/>
    <property type="match status" value="1"/>
</dbReference>
<comment type="subcellular location">
    <subcellularLocation>
        <location evidence="2">Cytoplasm</location>
    </subcellularLocation>
</comment>
<dbReference type="Gene3D" id="3.20.20.60">
    <property type="entry name" value="Phosphoenolpyruvate-binding domains"/>
    <property type="match status" value="1"/>
</dbReference>
<accession>A0A0F8XDH0</accession>
<evidence type="ECO:0000259" key="7">
    <source>
        <dbReference type="Pfam" id="PF03328"/>
    </source>
</evidence>
<evidence type="ECO:0000313" key="8">
    <source>
        <dbReference type="EMBL" id="KKK67262.1"/>
    </source>
</evidence>
<protein>
    <recommendedName>
        <fullName evidence="7">HpcH/HpaI aldolase/citrate lyase domain-containing protein</fullName>
    </recommendedName>
</protein>
<keyword evidence="4" id="KW-0597">Phosphoprotein</keyword>
<evidence type="ECO:0000256" key="5">
    <source>
        <dbReference type="ARBA" id="ARBA00022723"/>
    </source>
</evidence>
<dbReference type="Pfam" id="PF06857">
    <property type="entry name" value="ACP"/>
    <property type="match status" value="1"/>
</dbReference>
<organism evidence="8">
    <name type="scientific">marine sediment metagenome</name>
    <dbReference type="NCBI Taxonomy" id="412755"/>
    <lineage>
        <taxon>unclassified sequences</taxon>
        <taxon>metagenomes</taxon>
        <taxon>ecological metagenomes</taxon>
    </lineage>
</organism>
<dbReference type="PANTHER" id="PTHR32308">
    <property type="entry name" value="LYASE BETA SUBUNIT, PUTATIVE (AFU_ORTHOLOGUE AFUA_4G13030)-RELATED"/>
    <property type="match status" value="1"/>
</dbReference>
<feature type="non-terminal residue" evidence="8">
    <location>
        <position position="280"/>
    </location>
</feature>
<keyword evidence="3" id="KW-0963">Cytoplasm</keyword>
<evidence type="ECO:0000256" key="3">
    <source>
        <dbReference type="ARBA" id="ARBA00022490"/>
    </source>
</evidence>
<dbReference type="InterPro" id="IPR040442">
    <property type="entry name" value="Pyrv_kinase-like_dom_sf"/>
</dbReference>
<dbReference type="GO" id="GO:0000287">
    <property type="term" value="F:magnesium ion binding"/>
    <property type="evidence" value="ECO:0007669"/>
    <property type="project" value="TreeGrafter"/>
</dbReference>
<comment type="cofactor">
    <cofactor evidence="1">
        <name>Mg(2+)</name>
        <dbReference type="ChEBI" id="CHEBI:18420"/>
    </cofactor>
</comment>
<reference evidence="8" key="1">
    <citation type="journal article" date="2015" name="Nature">
        <title>Complex archaea that bridge the gap between prokaryotes and eukaryotes.</title>
        <authorList>
            <person name="Spang A."/>
            <person name="Saw J.H."/>
            <person name="Jorgensen S.L."/>
            <person name="Zaremba-Niedzwiedzka K."/>
            <person name="Martijn J."/>
            <person name="Lind A.E."/>
            <person name="van Eijk R."/>
            <person name="Schleper C."/>
            <person name="Guy L."/>
            <person name="Ettema T.J."/>
        </authorList>
    </citation>
    <scope>NUCLEOTIDE SEQUENCE</scope>
</reference>
<evidence type="ECO:0000256" key="6">
    <source>
        <dbReference type="ARBA" id="ARBA00022842"/>
    </source>
</evidence>
<sequence length="280" mass="30352">MGKTGSAGNHGGRIRSDCFVQIEIKNSGGVVLDLQSRVDALYGKSIRKLVLIMMGNFGIPNAEILIRDSGALEFVLAARIEAAVKKLGKSYIVSDLPGDPAEFPVSDRGRFRFTRLYLPGNSPGMMLNAGVHKPDGIILDLEDSVALAVKDDARILVRNALRIVDFYGAERMVRINQLPGGLADLDVIIPQKPDLILIPKVEDPEEIKAVDEKILEISPDSTVFLMPILESAMGIERAFEIASASPNNVAMAIGLEDYSADMGVQRTEAGAESLYARSRM</sequence>
<dbReference type="GO" id="GO:0005737">
    <property type="term" value="C:cytoplasm"/>
    <property type="evidence" value="ECO:0007669"/>
    <property type="project" value="UniProtKB-SubCell"/>
</dbReference>
<evidence type="ECO:0000256" key="4">
    <source>
        <dbReference type="ARBA" id="ARBA00022553"/>
    </source>
</evidence>
<name>A0A0F8XDH0_9ZZZZ</name>
<feature type="domain" description="HpcH/HpaI aldolase/citrate lyase" evidence="7">
    <location>
        <begin position="116"/>
        <end position="279"/>
    </location>
</feature>
<gene>
    <name evidence="8" type="ORF">LCGC14_2955840</name>
</gene>
<proteinExistence type="predicted"/>
<dbReference type="EMBL" id="LAZR01059698">
    <property type="protein sequence ID" value="KKK67262.1"/>
    <property type="molecule type" value="Genomic_DNA"/>
</dbReference>
<dbReference type="PANTHER" id="PTHR32308:SF0">
    <property type="entry name" value="HPCH_HPAI ALDOLASE_CITRATE LYASE DOMAIN-CONTAINING PROTEIN"/>
    <property type="match status" value="1"/>
</dbReference>
<dbReference type="InterPro" id="IPR015813">
    <property type="entry name" value="Pyrv/PenolPyrv_kinase-like_dom"/>
</dbReference>
<evidence type="ECO:0000256" key="2">
    <source>
        <dbReference type="ARBA" id="ARBA00004496"/>
    </source>
</evidence>